<feature type="signal peptide" evidence="1">
    <location>
        <begin position="1"/>
        <end position="20"/>
    </location>
</feature>
<protein>
    <submittedName>
        <fullName evidence="2">Uncharacterized protein</fullName>
    </submittedName>
</protein>
<reference evidence="2 3" key="1">
    <citation type="submission" date="2019-04" db="EMBL/GenBank/DDBJ databases">
        <title>Friends and foes A comparative genomics study of 23 Aspergillus species from section Flavi.</title>
        <authorList>
            <consortium name="DOE Joint Genome Institute"/>
            <person name="Kjaerbolling I."/>
            <person name="Vesth T."/>
            <person name="Frisvad J.C."/>
            <person name="Nybo J.L."/>
            <person name="Theobald S."/>
            <person name="Kildgaard S."/>
            <person name="Isbrandt T."/>
            <person name="Kuo A."/>
            <person name="Sato A."/>
            <person name="Lyhne E.K."/>
            <person name="Kogle M.E."/>
            <person name="Wiebenga A."/>
            <person name="Kun R.S."/>
            <person name="Lubbers R.J."/>
            <person name="Makela M.R."/>
            <person name="Barry K."/>
            <person name="Chovatia M."/>
            <person name="Clum A."/>
            <person name="Daum C."/>
            <person name="Haridas S."/>
            <person name="He G."/>
            <person name="LaButti K."/>
            <person name="Lipzen A."/>
            <person name="Mondo S."/>
            <person name="Riley R."/>
            <person name="Salamov A."/>
            <person name="Simmons B.A."/>
            <person name="Magnuson J.K."/>
            <person name="Henrissat B."/>
            <person name="Mortensen U.H."/>
            <person name="Larsen T.O."/>
            <person name="Devries R.P."/>
            <person name="Grigoriev I.V."/>
            <person name="Machida M."/>
            <person name="Baker S.E."/>
            <person name="Andersen M.R."/>
        </authorList>
    </citation>
    <scope>NUCLEOTIDE SEQUENCE [LARGE SCALE GENOMIC DNA]</scope>
    <source>
        <strain evidence="2 3">IBT 18842</strain>
    </source>
</reference>
<evidence type="ECO:0000256" key="1">
    <source>
        <dbReference type="SAM" id="SignalP"/>
    </source>
</evidence>
<sequence length="157" mass="17310">MAFQIYGLFGLLLFVLHLAAMRQGELRPFAGAVGGFDQGFSFIGFRLVTLREAHNYATKGLVYELYDGRQDPARARDDLTLGHGLVLYSSMSKFPVDPDPEILACAVAYRSSIADIADKVLLTVCIMLEMMCTSGTFGETMTRTDERTDASRHSLAD</sequence>
<keyword evidence="1" id="KW-0732">Signal</keyword>
<evidence type="ECO:0000313" key="2">
    <source>
        <dbReference type="EMBL" id="KAE8154833.1"/>
    </source>
</evidence>
<evidence type="ECO:0000313" key="3">
    <source>
        <dbReference type="Proteomes" id="UP000325780"/>
    </source>
</evidence>
<gene>
    <name evidence="2" type="ORF">BDV25DRAFT_135476</name>
</gene>
<keyword evidence="3" id="KW-1185">Reference proteome</keyword>
<organism evidence="2 3">
    <name type="scientific">Aspergillus avenaceus</name>
    <dbReference type="NCBI Taxonomy" id="36643"/>
    <lineage>
        <taxon>Eukaryota</taxon>
        <taxon>Fungi</taxon>
        <taxon>Dikarya</taxon>
        <taxon>Ascomycota</taxon>
        <taxon>Pezizomycotina</taxon>
        <taxon>Eurotiomycetes</taxon>
        <taxon>Eurotiomycetidae</taxon>
        <taxon>Eurotiales</taxon>
        <taxon>Aspergillaceae</taxon>
        <taxon>Aspergillus</taxon>
        <taxon>Aspergillus subgen. Circumdati</taxon>
    </lineage>
</organism>
<dbReference type="Proteomes" id="UP000325780">
    <property type="component" value="Unassembled WGS sequence"/>
</dbReference>
<dbReference type="EMBL" id="ML742026">
    <property type="protein sequence ID" value="KAE8154833.1"/>
    <property type="molecule type" value="Genomic_DNA"/>
</dbReference>
<name>A0A5N6U870_ASPAV</name>
<feature type="chain" id="PRO_5024973433" evidence="1">
    <location>
        <begin position="21"/>
        <end position="157"/>
    </location>
</feature>
<accession>A0A5N6U870</accession>
<proteinExistence type="predicted"/>
<dbReference type="AlphaFoldDB" id="A0A5N6U870"/>